<dbReference type="VEuPathDB" id="FungiDB:EYZ11_004276"/>
<name>A0A5M9MDZ8_9EURO</name>
<reference evidence="2 3" key="1">
    <citation type="submission" date="2019-08" db="EMBL/GenBank/DDBJ databases">
        <title>The genome sequence of a newly discovered highly antifungal drug resistant Aspergillus species, Aspergillus tanneri NIH 1004.</title>
        <authorList>
            <person name="Mounaud S."/>
            <person name="Singh I."/>
            <person name="Joardar V."/>
            <person name="Pakala S."/>
            <person name="Pakala S."/>
            <person name="Venepally P."/>
            <person name="Chung J.K."/>
            <person name="Losada L."/>
            <person name="Nierman W.C."/>
        </authorList>
    </citation>
    <scope>NUCLEOTIDE SEQUENCE [LARGE SCALE GENOMIC DNA]</scope>
    <source>
        <strain evidence="2 3">NIH1004</strain>
    </source>
</reference>
<comment type="caution">
    <text evidence="2">The sequence shown here is derived from an EMBL/GenBank/DDBJ whole genome shotgun (WGS) entry which is preliminary data.</text>
</comment>
<dbReference type="Pfam" id="PF12697">
    <property type="entry name" value="Abhydrolase_6"/>
    <property type="match status" value="1"/>
</dbReference>
<proteinExistence type="predicted"/>
<sequence length="433" mass="49460">MLSRLRPAIYSPRKVPFTRQISNFKVIGHTVRCQHIRERPGAVEPGHEHRLRLAVKQYIPKDNPHPQEGDVTIIAGHGNGFPKEMYEPLWDKIYERFRAVNRRIRGIWIADAAHQGQSGVLNESILGDDPSWWDHGRDLLSLINRHQDEMPHPIVGIAHSMGGMQLAHLSLMHPSLFQALVLIEPVIQRGNPSKEFALPSTYRRDLWPSREEASQKFQSSSFYQNWDPRVLDKWVEYGLRDTPTELYPQGDEDGQQQTVTLTTTKAQELFTFLRPAYIDRRSGLPRGDPHREVHPAEIDDYPFYRPEPAQMFRRLPDLKPSVLYMFGESSVLSSPVARQEKMQTTGTGIGGSGGFSQGRVKELVLPSGHLIPMDSVADCAAASTDFIHAELSSWESARKAQREAWERIPRVERVSIDEQWKEHIGKLPKKRKG</sequence>
<evidence type="ECO:0000313" key="3">
    <source>
        <dbReference type="Proteomes" id="UP000324241"/>
    </source>
</evidence>
<accession>A0A5M9MDZ8</accession>
<protein>
    <recommendedName>
        <fullName evidence="1">AB hydrolase-1 domain-containing protein</fullName>
    </recommendedName>
</protein>
<dbReference type="OrthoDB" id="94039at2759"/>
<dbReference type="InterPro" id="IPR000073">
    <property type="entry name" value="AB_hydrolase_1"/>
</dbReference>
<feature type="domain" description="AB hydrolase-1" evidence="1">
    <location>
        <begin position="77"/>
        <end position="299"/>
    </location>
</feature>
<dbReference type="EMBL" id="QUQM01000005">
    <property type="protein sequence ID" value="KAA8643524.1"/>
    <property type="molecule type" value="Genomic_DNA"/>
</dbReference>
<gene>
    <name evidence="2" type="ORF">ATNIH1004_010293</name>
</gene>
<dbReference type="Proteomes" id="UP000324241">
    <property type="component" value="Unassembled WGS sequence"/>
</dbReference>
<dbReference type="AlphaFoldDB" id="A0A5M9MDZ8"/>
<dbReference type="Gene3D" id="3.40.50.1820">
    <property type="entry name" value="alpha/beta hydrolase"/>
    <property type="match status" value="1"/>
</dbReference>
<dbReference type="InterPro" id="IPR029058">
    <property type="entry name" value="AB_hydrolase_fold"/>
</dbReference>
<dbReference type="RefSeq" id="XP_033422886.1">
    <property type="nucleotide sequence ID" value="XM_033574868.1"/>
</dbReference>
<organism evidence="2 3">
    <name type="scientific">Aspergillus tanneri</name>
    <dbReference type="NCBI Taxonomy" id="1220188"/>
    <lineage>
        <taxon>Eukaryota</taxon>
        <taxon>Fungi</taxon>
        <taxon>Dikarya</taxon>
        <taxon>Ascomycota</taxon>
        <taxon>Pezizomycotina</taxon>
        <taxon>Eurotiomycetes</taxon>
        <taxon>Eurotiomycetidae</taxon>
        <taxon>Eurotiales</taxon>
        <taxon>Aspergillaceae</taxon>
        <taxon>Aspergillus</taxon>
        <taxon>Aspergillus subgen. Circumdati</taxon>
    </lineage>
</organism>
<dbReference type="SUPFAM" id="SSF53474">
    <property type="entry name" value="alpha/beta-Hydrolases"/>
    <property type="match status" value="1"/>
</dbReference>
<evidence type="ECO:0000313" key="2">
    <source>
        <dbReference type="EMBL" id="KAA8643524.1"/>
    </source>
</evidence>
<dbReference type="GeneID" id="54332995"/>
<evidence type="ECO:0000259" key="1">
    <source>
        <dbReference type="Pfam" id="PF12697"/>
    </source>
</evidence>